<dbReference type="Proteomes" id="UP001236507">
    <property type="component" value="Unassembled WGS sequence"/>
</dbReference>
<dbReference type="InterPro" id="IPR050312">
    <property type="entry name" value="IolE/XylAMocC-like"/>
</dbReference>
<dbReference type="GO" id="GO:0016853">
    <property type="term" value="F:isomerase activity"/>
    <property type="evidence" value="ECO:0007669"/>
    <property type="project" value="UniProtKB-KW"/>
</dbReference>
<name>A0ABT6YD96_9BACT</name>
<keyword evidence="2" id="KW-0413">Isomerase</keyword>
<organism evidence="2 3">
    <name type="scientific">Flectobacillus roseus</name>
    <dbReference type="NCBI Taxonomy" id="502259"/>
    <lineage>
        <taxon>Bacteria</taxon>
        <taxon>Pseudomonadati</taxon>
        <taxon>Bacteroidota</taxon>
        <taxon>Cytophagia</taxon>
        <taxon>Cytophagales</taxon>
        <taxon>Flectobacillaceae</taxon>
        <taxon>Flectobacillus</taxon>
    </lineage>
</organism>
<reference evidence="2 3" key="1">
    <citation type="submission" date="2023-05" db="EMBL/GenBank/DDBJ databases">
        <title>Novel species of genus Flectobacillus isolated from stream in China.</title>
        <authorList>
            <person name="Lu H."/>
        </authorList>
    </citation>
    <scope>NUCLEOTIDE SEQUENCE [LARGE SCALE GENOMIC DNA]</scope>
    <source>
        <strain evidence="2 3">KCTC 42575</strain>
    </source>
</reference>
<accession>A0ABT6YD96</accession>
<comment type="caution">
    <text evidence="2">The sequence shown here is derived from an EMBL/GenBank/DDBJ whole genome shotgun (WGS) entry which is preliminary data.</text>
</comment>
<keyword evidence="3" id="KW-1185">Reference proteome</keyword>
<evidence type="ECO:0000313" key="2">
    <source>
        <dbReference type="EMBL" id="MDI9861429.1"/>
    </source>
</evidence>
<proteinExistence type="predicted"/>
<gene>
    <name evidence="2" type="ORF">QM524_19575</name>
</gene>
<evidence type="ECO:0000259" key="1">
    <source>
        <dbReference type="Pfam" id="PF01261"/>
    </source>
</evidence>
<dbReference type="InterPro" id="IPR019546">
    <property type="entry name" value="TAT_signal_bac_arc"/>
</dbReference>
<dbReference type="InterPro" id="IPR006311">
    <property type="entry name" value="TAT_signal"/>
</dbReference>
<dbReference type="NCBIfam" id="TIGR01409">
    <property type="entry name" value="TAT_signal_seq"/>
    <property type="match status" value="1"/>
</dbReference>
<dbReference type="SUPFAM" id="SSF51658">
    <property type="entry name" value="Xylose isomerase-like"/>
    <property type="match status" value="1"/>
</dbReference>
<dbReference type="EMBL" id="JASHIF010000019">
    <property type="protein sequence ID" value="MDI9861429.1"/>
    <property type="molecule type" value="Genomic_DNA"/>
</dbReference>
<dbReference type="Pfam" id="PF01261">
    <property type="entry name" value="AP_endonuc_2"/>
    <property type="match status" value="1"/>
</dbReference>
<evidence type="ECO:0000313" key="3">
    <source>
        <dbReference type="Proteomes" id="UP001236507"/>
    </source>
</evidence>
<protein>
    <submittedName>
        <fullName evidence="2">Sugar phosphate isomerase/epimerase family protein</fullName>
    </submittedName>
</protein>
<dbReference type="InterPro" id="IPR013022">
    <property type="entry name" value="Xyl_isomerase-like_TIM-brl"/>
</dbReference>
<dbReference type="Gene3D" id="3.20.20.150">
    <property type="entry name" value="Divalent-metal-dependent TIM barrel enzymes"/>
    <property type="match status" value="1"/>
</dbReference>
<dbReference type="PANTHER" id="PTHR12110:SF53">
    <property type="entry name" value="BLR5974 PROTEIN"/>
    <property type="match status" value="1"/>
</dbReference>
<dbReference type="PANTHER" id="PTHR12110">
    <property type="entry name" value="HYDROXYPYRUVATE ISOMERASE"/>
    <property type="match status" value="1"/>
</dbReference>
<dbReference type="PROSITE" id="PS51318">
    <property type="entry name" value="TAT"/>
    <property type="match status" value="1"/>
</dbReference>
<dbReference type="InterPro" id="IPR036237">
    <property type="entry name" value="Xyl_isomerase-like_sf"/>
</dbReference>
<sequence>MQQTRRDFLKKSSLGLAGLALSSNDWLTSASKPFYEISLAEWSLHKTIFSGKLSNLDFPQFAKKEFGLEIVEYVNQFFPDKAKDKTYLKELRTRSVDEGIRNHLIMIDAEGELGEADTQKRKQAVENHYKWVEAAQFLGCQTIRVNSRGEGDPKEVAKRCVESLRTLSEFGKAHNINIIVENHGGYSANGAWLAGIMKEVGMKNCGTLPDFGNFCLEWSGAEWHSQCKTQYDPYKGTAEMMPYAKGVSAKTFNFDAKGNEPTIDYIKMMKVIKKSGFRGIVGIEYEGETLSEIEGIKKTIALLKKSTAAI</sequence>
<feature type="domain" description="Xylose isomerase-like TIM barrel" evidence="1">
    <location>
        <begin position="64"/>
        <end position="305"/>
    </location>
</feature>